<dbReference type="AlphaFoldDB" id="A0A2M7IXA3"/>
<feature type="domain" description="Helicase Helix-turn-helix" evidence="1">
    <location>
        <begin position="2"/>
        <end position="52"/>
    </location>
</feature>
<dbReference type="EMBL" id="PFHV01000103">
    <property type="protein sequence ID" value="PIX02800.1"/>
    <property type="molecule type" value="Genomic_DNA"/>
</dbReference>
<dbReference type="Gene3D" id="1.10.10.1390">
    <property type="entry name" value="ATP-dependent DNA helicase RecQ"/>
    <property type="match status" value="1"/>
</dbReference>
<dbReference type="Pfam" id="PF14493">
    <property type="entry name" value="HTH_40"/>
    <property type="match status" value="1"/>
</dbReference>
<name>A0A2M7IXA3_9BACT</name>
<dbReference type="InterPro" id="IPR029491">
    <property type="entry name" value="Helicase_HTH"/>
</dbReference>
<evidence type="ECO:0000259" key="1">
    <source>
        <dbReference type="Pfam" id="PF14493"/>
    </source>
</evidence>
<feature type="non-terminal residue" evidence="2">
    <location>
        <position position="1"/>
    </location>
</feature>
<proteinExistence type="predicted"/>
<accession>A0A2M7IXA3</accession>
<reference evidence="3" key="1">
    <citation type="submission" date="2017-09" db="EMBL/GenBank/DDBJ databases">
        <title>Depth-based differentiation of microbial function through sediment-hosted aquifers and enrichment of novel symbionts in the deep terrestrial subsurface.</title>
        <authorList>
            <person name="Probst A.J."/>
            <person name="Ladd B."/>
            <person name="Jarett J.K."/>
            <person name="Geller-Mcgrath D.E."/>
            <person name="Sieber C.M.K."/>
            <person name="Emerson J.B."/>
            <person name="Anantharaman K."/>
            <person name="Thomas B.C."/>
            <person name="Malmstrom R."/>
            <person name="Stieglmeier M."/>
            <person name="Klingl A."/>
            <person name="Woyke T."/>
            <person name="Ryan C.M."/>
            <person name="Banfield J.F."/>
        </authorList>
    </citation>
    <scope>NUCLEOTIDE SEQUENCE [LARGE SCALE GENOMIC DNA]</scope>
</reference>
<dbReference type="Proteomes" id="UP000230505">
    <property type="component" value="Unassembled WGS sequence"/>
</dbReference>
<comment type="caution">
    <text evidence="2">The sequence shown here is derived from an EMBL/GenBank/DDBJ whole genome shotgun (WGS) entry which is preliminary data.</text>
</comment>
<evidence type="ECO:0000313" key="2">
    <source>
        <dbReference type="EMBL" id="PIX02800.1"/>
    </source>
</evidence>
<gene>
    <name evidence="2" type="ORF">COZ78_03775</name>
</gene>
<protein>
    <recommendedName>
        <fullName evidence="1">Helicase Helix-turn-helix domain-containing protein</fullName>
    </recommendedName>
</protein>
<sequence length="63" mass="6989">EKGLGVNIDKLVKPERQKKIMAAVKTVGADKLTPIRQVLGEEYSWDEIKLVLAKLRAPFNKGG</sequence>
<evidence type="ECO:0000313" key="3">
    <source>
        <dbReference type="Proteomes" id="UP000230505"/>
    </source>
</evidence>
<organism evidence="2 3">
    <name type="scientific">bacterium (Candidatus Gribaldobacteria) CG_4_8_14_3_um_filter_42_11</name>
    <dbReference type="NCBI Taxonomy" id="2014267"/>
    <lineage>
        <taxon>Bacteria</taxon>
        <taxon>Candidatus Gribaldobacteria</taxon>
    </lineage>
</organism>